<protein>
    <submittedName>
        <fullName evidence="2">Predicted transcriptional regulator</fullName>
    </submittedName>
    <submittedName>
        <fullName evidence="3">XRE family transcriptional regulator</fullName>
    </submittedName>
</protein>
<evidence type="ECO:0000313" key="5">
    <source>
        <dbReference type="Proteomes" id="UP000284621"/>
    </source>
</evidence>
<dbReference type="Proteomes" id="UP000095679">
    <property type="component" value="Unassembled WGS sequence"/>
</dbReference>
<reference evidence="3 5" key="2">
    <citation type="submission" date="2018-08" db="EMBL/GenBank/DDBJ databases">
        <title>A genome reference for cultivated species of the human gut microbiota.</title>
        <authorList>
            <person name="Zou Y."/>
            <person name="Xue W."/>
            <person name="Luo G."/>
        </authorList>
    </citation>
    <scope>NUCLEOTIDE SEQUENCE [LARGE SCALE GENOMIC DNA]</scope>
    <source>
        <strain evidence="3 5">AM34-3LB</strain>
    </source>
</reference>
<dbReference type="AlphaFoldDB" id="A0A174I287"/>
<gene>
    <name evidence="3" type="ORF">DW833_05635</name>
    <name evidence="2" type="ORF">ERS852450_02436</name>
</gene>
<dbReference type="EMBL" id="CYZL01000025">
    <property type="protein sequence ID" value="CUO79468.1"/>
    <property type="molecule type" value="Genomic_DNA"/>
</dbReference>
<sequence>MISYQPFYETLLRENITECALIFKHGIPANTLHRMKHGKPITTTTLDTLCSILNCSVSDILEYIPPEKI</sequence>
<dbReference type="InterPro" id="IPR001387">
    <property type="entry name" value="Cro/C1-type_HTH"/>
</dbReference>
<dbReference type="InterPro" id="IPR010982">
    <property type="entry name" value="Lambda_DNA-bd_dom_sf"/>
</dbReference>
<dbReference type="Gene3D" id="1.10.260.40">
    <property type="entry name" value="lambda repressor-like DNA-binding domains"/>
    <property type="match status" value="1"/>
</dbReference>
<name>A0A174I287_9FIRM</name>
<dbReference type="EMBL" id="QSID01000005">
    <property type="protein sequence ID" value="RHC66128.1"/>
    <property type="molecule type" value="Genomic_DNA"/>
</dbReference>
<evidence type="ECO:0000313" key="4">
    <source>
        <dbReference type="Proteomes" id="UP000095679"/>
    </source>
</evidence>
<dbReference type="RefSeq" id="WP_055299359.1">
    <property type="nucleotide sequence ID" value="NZ_BLYK01000018.1"/>
</dbReference>
<keyword evidence="5" id="KW-1185">Reference proteome</keyword>
<evidence type="ECO:0000313" key="3">
    <source>
        <dbReference type="EMBL" id="RHC66128.1"/>
    </source>
</evidence>
<dbReference type="SUPFAM" id="SSF47413">
    <property type="entry name" value="lambda repressor-like DNA-binding domains"/>
    <property type="match status" value="1"/>
</dbReference>
<evidence type="ECO:0000313" key="2">
    <source>
        <dbReference type="EMBL" id="CUO79468.1"/>
    </source>
</evidence>
<dbReference type="Proteomes" id="UP000284621">
    <property type="component" value="Unassembled WGS sequence"/>
</dbReference>
<organism evidence="2 4">
    <name type="scientific">Anaerobutyricum hallii</name>
    <dbReference type="NCBI Taxonomy" id="39488"/>
    <lineage>
        <taxon>Bacteria</taxon>
        <taxon>Bacillati</taxon>
        <taxon>Bacillota</taxon>
        <taxon>Clostridia</taxon>
        <taxon>Lachnospirales</taxon>
        <taxon>Lachnospiraceae</taxon>
        <taxon>Anaerobutyricum</taxon>
    </lineage>
</organism>
<feature type="domain" description="HTH cro/C1-type" evidence="1">
    <location>
        <begin position="23"/>
        <end position="65"/>
    </location>
</feature>
<evidence type="ECO:0000259" key="1">
    <source>
        <dbReference type="Pfam" id="PF13443"/>
    </source>
</evidence>
<dbReference type="Pfam" id="PF13443">
    <property type="entry name" value="HTH_26"/>
    <property type="match status" value="1"/>
</dbReference>
<accession>A0A174I287</accession>
<dbReference type="GO" id="GO:0003677">
    <property type="term" value="F:DNA binding"/>
    <property type="evidence" value="ECO:0007669"/>
    <property type="project" value="InterPro"/>
</dbReference>
<proteinExistence type="predicted"/>
<reference evidence="2 4" key="1">
    <citation type="submission" date="2015-09" db="EMBL/GenBank/DDBJ databases">
        <authorList>
            <consortium name="Pathogen Informatics"/>
        </authorList>
    </citation>
    <scope>NUCLEOTIDE SEQUENCE [LARGE SCALE GENOMIC DNA]</scope>
    <source>
        <strain evidence="2 4">2789STDY5834835</strain>
    </source>
</reference>